<protein>
    <submittedName>
        <fullName evidence="3">Cyclic nucleotide-binding protein</fullName>
    </submittedName>
</protein>
<keyword evidence="4" id="KW-1185">Reference proteome</keyword>
<dbReference type="CDD" id="cd00038">
    <property type="entry name" value="CAP_ED"/>
    <property type="match status" value="1"/>
</dbReference>
<feature type="coiled-coil region" evidence="1">
    <location>
        <begin position="350"/>
        <end position="391"/>
    </location>
</feature>
<evidence type="ECO:0000313" key="3">
    <source>
        <dbReference type="EMBL" id="KRX06965.1"/>
    </source>
</evidence>
<dbReference type="InterPro" id="IPR018490">
    <property type="entry name" value="cNMP-bd_dom_sf"/>
</dbReference>
<dbReference type="InterPro" id="IPR014710">
    <property type="entry name" value="RmlC-like_jellyroll"/>
</dbReference>
<proteinExistence type="predicted"/>
<reference evidence="3 4" key="1">
    <citation type="journal article" date="2015" name="Sci. Rep.">
        <title>Genome of the facultative scuticociliatosis pathogen Pseudocohnilembus persalinus provides insight into its virulence through horizontal gene transfer.</title>
        <authorList>
            <person name="Xiong J."/>
            <person name="Wang G."/>
            <person name="Cheng J."/>
            <person name="Tian M."/>
            <person name="Pan X."/>
            <person name="Warren A."/>
            <person name="Jiang C."/>
            <person name="Yuan D."/>
            <person name="Miao W."/>
        </authorList>
    </citation>
    <scope>NUCLEOTIDE SEQUENCE [LARGE SCALE GENOMIC DNA]</scope>
    <source>
        <strain evidence="3">36N120E</strain>
    </source>
</reference>
<dbReference type="InterPro" id="IPR000595">
    <property type="entry name" value="cNMP-bd_dom"/>
</dbReference>
<sequence>MKLKLNNDIDLQGGIKSLEILKQNTNIFQNWNKKEIAKLSDYMRFFTYSKSTQLAIKGEQVDYFGLLINGRALIQVDNKVYGYLGMGDMIGYMGMIKMPGASEHHFDIVGEKDGIMAAIRVEDLKILNKKEPIIGFKLIELMNRKAYDIVLYQFEKQHLQKEIKMEAISIPQKRLQEYFEAIPSFSYFNAVMEKRDMRYLLTGGQIIEFDQQGGNNIIYEPGAILGRQEFLQQSVWPGNIFGRFSGIFIKLTIENLQDIAVQNAQSAGNLLSQIMNCGMLEIKRKYEEKQNEFNEFKKKYRSQDEEKQEMDIIMQRLKKEAEKKLITDEEYQMKLKNRNQNSQEEPADDYEELKNDYTIIQSQKNELQQLLEELKKENLDLRHQLKEKDSQNKFLNAKVNKQLFQKELLSKGLQQAVESDGKQTSFLTENKRALAQKDKFNDILDQQLSHNRKLQLVTKCGKKWLRITKQNILKKKLTQSSFFPNSTNRSTIYNKSNLY</sequence>
<dbReference type="SMART" id="SM00100">
    <property type="entry name" value="cNMP"/>
    <property type="match status" value="1"/>
</dbReference>
<feature type="coiled-coil region" evidence="1">
    <location>
        <begin position="279"/>
        <end position="320"/>
    </location>
</feature>
<dbReference type="EMBL" id="LDAU01000090">
    <property type="protein sequence ID" value="KRX06965.1"/>
    <property type="molecule type" value="Genomic_DNA"/>
</dbReference>
<evidence type="ECO:0000256" key="1">
    <source>
        <dbReference type="SAM" id="Coils"/>
    </source>
</evidence>
<dbReference type="InParanoid" id="A0A0V0QYJ8"/>
<keyword evidence="1" id="KW-0175">Coiled coil</keyword>
<name>A0A0V0QYJ8_PSEPJ</name>
<evidence type="ECO:0000259" key="2">
    <source>
        <dbReference type="PROSITE" id="PS50042"/>
    </source>
</evidence>
<dbReference type="OrthoDB" id="313304at2759"/>
<organism evidence="3 4">
    <name type="scientific">Pseudocohnilembus persalinus</name>
    <name type="common">Ciliate</name>
    <dbReference type="NCBI Taxonomy" id="266149"/>
    <lineage>
        <taxon>Eukaryota</taxon>
        <taxon>Sar</taxon>
        <taxon>Alveolata</taxon>
        <taxon>Ciliophora</taxon>
        <taxon>Intramacronucleata</taxon>
        <taxon>Oligohymenophorea</taxon>
        <taxon>Scuticociliatia</taxon>
        <taxon>Philasterida</taxon>
        <taxon>Pseudocohnilembidae</taxon>
        <taxon>Pseudocohnilembus</taxon>
    </lineage>
</organism>
<dbReference type="PROSITE" id="PS50042">
    <property type="entry name" value="CNMP_BINDING_3"/>
    <property type="match status" value="1"/>
</dbReference>
<dbReference type="AlphaFoldDB" id="A0A0V0QYJ8"/>
<feature type="domain" description="Cyclic nucleotide-binding" evidence="2">
    <location>
        <begin position="27"/>
        <end position="96"/>
    </location>
</feature>
<dbReference type="SUPFAM" id="SSF51206">
    <property type="entry name" value="cAMP-binding domain-like"/>
    <property type="match status" value="1"/>
</dbReference>
<dbReference type="Gene3D" id="2.60.120.10">
    <property type="entry name" value="Jelly Rolls"/>
    <property type="match status" value="1"/>
</dbReference>
<dbReference type="OMA" id="KQFLINA"/>
<evidence type="ECO:0000313" key="4">
    <source>
        <dbReference type="Proteomes" id="UP000054937"/>
    </source>
</evidence>
<dbReference type="Proteomes" id="UP000054937">
    <property type="component" value="Unassembled WGS sequence"/>
</dbReference>
<comment type="caution">
    <text evidence="3">The sequence shown here is derived from an EMBL/GenBank/DDBJ whole genome shotgun (WGS) entry which is preliminary data.</text>
</comment>
<accession>A0A0V0QYJ8</accession>
<gene>
    <name evidence="3" type="ORF">PPERSA_07128</name>
</gene>